<dbReference type="InterPro" id="IPR000210">
    <property type="entry name" value="BTB/POZ_dom"/>
</dbReference>
<dbReference type="Gene3D" id="3.30.710.10">
    <property type="entry name" value="Potassium Channel Kv1.1, Chain A"/>
    <property type="match status" value="1"/>
</dbReference>
<keyword evidence="20" id="KW-1185">Reference proteome</keyword>
<evidence type="ECO:0000256" key="4">
    <source>
        <dbReference type="ARBA" id="ARBA00022553"/>
    </source>
</evidence>
<feature type="compositionally biased region" description="Basic and acidic residues" evidence="16">
    <location>
        <begin position="372"/>
        <end position="381"/>
    </location>
</feature>
<dbReference type="GO" id="GO:0008270">
    <property type="term" value="F:zinc ion binding"/>
    <property type="evidence" value="ECO:0007669"/>
    <property type="project" value="UniProtKB-KW"/>
</dbReference>
<evidence type="ECO:0000259" key="18">
    <source>
        <dbReference type="PROSITE" id="PS50157"/>
    </source>
</evidence>
<dbReference type="InterPro" id="IPR013087">
    <property type="entry name" value="Znf_C2H2_type"/>
</dbReference>
<evidence type="ECO:0000256" key="1">
    <source>
        <dbReference type="ARBA" id="ARBA00003767"/>
    </source>
</evidence>
<keyword evidence="11" id="KW-0238">DNA-binding</keyword>
<evidence type="ECO:0000256" key="16">
    <source>
        <dbReference type="SAM" id="MobiDB-lite"/>
    </source>
</evidence>
<dbReference type="CDD" id="cd18196">
    <property type="entry name" value="BTB_POZ_ZBTB5"/>
    <property type="match status" value="1"/>
</dbReference>
<evidence type="ECO:0000256" key="12">
    <source>
        <dbReference type="ARBA" id="ARBA00023163"/>
    </source>
</evidence>
<dbReference type="FunFam" id="3.30.160.60:FF:000250">
    <property type="entry name" value="zinc finger protein 197 isoform X1"/>
    <property type="match status" value="1"/>
</dbReference>
<organism evidence="19 20">
    <name type="scientific">Collichthys lucidus</name>
    <name type="common">Big head croaker</name>
    <name type="synonym">Sciaena lucida</name>
    <dbReference type="NCBI Taxonomy" id="240159"/>
    <lineage>
        <taxon>Eukaryota</taxon>
        <taxon>Metazoa</taxon>
        <taxon>Chordata</taxon>
        <taxon>Craniata</taxon>
        <taxon>Vertebrata</taxon>
        <taxon>Euteleostomi</taxon>
        <taxon>Actinopterygii</taxon>
        <taxon>Neopterygii</taxon>
        <taxon>Teleostei</taxon>
        <taxon>Neoteleostei</taxon>
        <taxon>Acanthomorphata</taxon>
        <taxon>Eupercaria</taxon>
        <taxon>Sciaenidae</taxon>
        <taxon>Collichthys</taxon>
    </lineage>
</organism>
<evidence type="ECO:0000313" key="19">
    <source>
        <dbReference type="EMBL" id="TKS68125.1"/>
    </source>
</evidence>
<evidence type="ECO:0000313" key="20">
    <source>
        <dbReference type="Proteomes" id="UP000298787"/>
    </source>
</evidence>
<evidence type="ECO:0000256" key="15">
    <source>
        <dbReference type="PROSITE-ProRule" id="PRU00042"/>
    </source>
</evidence>
<evidence type="ECO:0000256" key="7">
    <source>
        <dbReference type="ARBA" id="ARBA00022771"/>
    </source>
</evidence>
<dbReference type="SMART" id="SM00355">
    <property type="entry name" value="ZnF_C2H2"/>
    <property type="match status" value="2"/>
</dbReference>
<sequence length="694" mass="75700">MEVEHSATLRVWSGRNRLRWRRVMDFPGHFEQIFQQLNYQRVHGQLCDCVIVVGSRHFKAHRSVLAACSTHFRALFTVAEGDASMNMIQLDSEVVTAEAFAALVDMMYTSTLMLGESNVMDILLAASHLHLNNVVKACKHYLTTRTLPMSPSSDRPAHPHPQQEQQRHRQQQQQQVADLAVNPSLAANANLAANAATSKLQRSFLLQQLGLSLVSSALGGMEEDGVGNVVGRGVVEQRASFPIRRFHKRKPSMSLCLSEERPRPRQRLSAPNLGLLGEGGVNAEREEGALLSPDSHKMGDESKLDAITGLVGVSQDDPQMPSQSDSGHCEGEDLGRMQGGVSKEEDMEDQDHQDSMAGVKIKPGTEEEEAEEQKVVVKREPLSSPEPTDEISDVTSQAEGSDRAEPGGQEEEEKAELSPESSDRSFTSEPQPSSDSLLQPREQLLLKGSMGGGAGVGGGFGCNNGLGGKPGFSISSFLSPKDYGSSGAGEPERRRREWKWRAWRSGSLWFGLPALQSGDFTPWGRPSRGAGGATAAALGYPGYRRIAPKMANGMGAEEGRERRSPGRRLLSSSSMASPLLLNKSGGYEMNGGRPTSLPPQLTRASADVLSKCKKALSEHNVLVVEGARKYACKICCKTFLTLTDCKKHIRVHTGEKPYACLKCGKRFSQSSHLYKHSKTTCLRWQNSNMSNALL</sequence>
<evidence type="ECO:0000256" key="8">
    <source>
        <dbReference type="ARBA" id="ARBA00022833"/>
    </source>
</evidence>
<feature type="domain" description="C2H2-type" evidence="18">
    <location>
        <begin position="630"/>
        <end position="657"/>
    </location>
</feature>
<dbReference type="InterPro" id="IPR011333">
    <property type="entry name" value="SKP1/BTB/POZ_sf"/>
</dbReference>
<dbReference type="GO" id="GO:0005634">
    <property type="term" value="C:nucleus"/>
    <property type="evidence" value="ECO:0007669"/>
    <property type="project" value="UniProtKB-SubCell"/>
</dbReference>
<feature type="domain" description="C2H2-type" evidence="18">
    <location>
        <begin position="658"/>
        <end position="679"/>
    </location>
</feature>
<keyword evidence="3" id="KW-1017">Isopeptide bond</keyword>
<dbReference type="PROSITE" id="PS00028">
    <property type="entry name" value="ZINC_FINGER_C2H2_1"/>
    <property type="match status" value="1"/>
</dbReference>
<evidence type="ECO:0000256" key="6">
    <source>
        <dbReference type="ARBA" id="ARBA00022737"/>
    </source>
</evidence>
<dbReference type="PROSITE" id="PS50157">
    <property type="entry name" value="ZINC_FINGER_C2H2_2"/>
    <property type="match status" value="2"/>
</dbReference>
<dbReference type="Proteomes" id="UP000298787">
    <property type="component" value="Chromosome 3"/>
</dbReference>
<keyword evidence="10" id="KW-0805">Transcription regulation</keyword>
<keyword evidence="13" id="KW-0539">Nucleus</keyword>
<keyword evidence="8" id="KW-0862">Zinc</keyword>
<dbReference type="AlphaFoldDB" id="A0A4U5U5E0"/>
<dbReference type="InterPro" id="IPR036236">
    <property type="entry name" value="Znf_C2H2_sf"/>
</dbReference>
<comment type="function">
    <text evidence="1">May be involved in transcriptional regulation.</text>
</comment>
<dbReference type="PROSITE" id="PS50097">
    <property type="entry name" value="BTB"/>
    <property type="match status" value="1"/>
</dbReference>
<keyword evidence="12" id="KW-0804">Transcription</keyword>
<dbReference type="SMART" id="SM00225">
    <property type="entry name" value="BTB"/>
    <property type="match status" value="1"/>
</dbReference>
<dbReference type="EMBL" id="CM014080">
    <property type="protein sequence ID" value="TKS68125.1"/>
    <property type="molecule type" value="Genomic_DNA"/>
</dbReference>
<dbReference type="STRING" id="240159.A0A4U5U5E0"/>
<dbReference type="FunFam" id="3.30.710.10:FF:000061">
    <property type="entry name" value="Zinc finger and BTB domain-containing protein 5"/>
    <property type="match status" value="1"/>
</dbReference>
<dbReference type="PANTHER" id="PTHR46105">
    <property type="entry name" value="AGAP004733-PA"/>
    <property type="match status" value="1"/>
</dbReference>
<evidence type="ECO:0000256" key="3">
    <source>
        <dbReference type="ARBA" id="ARBA00022499"/>
    </source>
</evidence>
<keyword evidence="5" id="KW-0479">Metal-binding</keyword>
<dbReference type="SUPFAM" id="SSF57667">
    <property type="entry name" value="beta-beta-alpha zinc fingers"/>
    <property type="match status" value="1"/>
</dbReference>
<accession>A0A4U5U5E0</accession>
<evidence type="ECO:0000256" key="10">
    <source>
        <dbReference type="ARBA" id="ARBA00023015"/>
    </source>
</evidence>
<feature type="region of interest" description="Disordered" evidence="16">
    <location>
        <begin position="146"/>
        <end position="173"/>
    </location>
</feature>
<feature type="compositionally biased region" description="Polar residues" evidence="16">
    <location>
        <begin position="424"/>
        <end position="437"/>
    </location>
</feature>
<evidence type="ECO:0000256" key="5">
    <source>
        <dbReference type="ARBA" id="ARBA00022723"/>
    </source>
</evidence>
<feature type="region of interest" description="Disordered" evidence="16">
    <location>
        <begin position="256"/>
        <end position="281"/>
    </location>
</feature>
<evidence type="ECO:0000256" key="2">
    <source>
        <dbReference type="ARBA" id="ARBA00004123"/>
    </source>
</evidence>
<proteinExistence type="predicted"/>
<dbReference type="Gene3D" id="3.30.160.60">
    <property type="entry name" value="Classic Zinc Finger"/>
    <property type="match status" value="2"/>
</dbReference>
<keyword evidence="6" id="KW-0677">Repeat</keyword>
<keyword evidence="4" id="KW-0597">Phosphoprotein</keyword>
<feature type="domain" description="BTB" evidence="17">
    <location>
        <begin position="47"/>
        <end position="116"/>
    </location>
</feature>
<feature type="region of interest" description="Disordered" evidence="16">
    <location>
        <begin position="313"/>
        <end position="437"/>
    </location>
</feature>
<reference evidence="19 20" key="1">
    <citation type="submission" date="2019-01" db="EMBL/GenBank/DDBJ databases">
        <title>Genome Assembly of Collichthys lucidus.</title>
        <authorList>
            <person name="Cai M."/>
            <person name="Xiao S."/>
        </authorList>
    </citation>
    <scope>NUCLEOTIDE SEQUENCE [LARGE SCALE GENOMIC DNA]</scope>
    <source>
        <strain evidence="19">JT15FE1705JMU</strain>
        <tissue evidence="19">Muscle</tissue>
    </source>
</reference>
<dbReference type="GO" id="GO:0000981">
    <property type="term" value="F:DNA-binding transcription factor activity, RNA polymerase II-specific"/>
    <property type="evidence" value="ECO:0007669"/>
    <property type="project" value="TreeGrafter"/>
</dbReference>
<dbReference type="GO" id="GO:0000978">
    <property type="term" value="F:RNA polymerase II cis-regulatory region sequence-specific DNA binding"/>
    <property type="evidence" value="ECO:0007669"/>
    <property type="project" value="TreeGrafter"/>
</dbReference>
<gene>
    <name evidence="19" type="ORF">D9C73_002186</name>
</gene>
<protein>
    <recommendedName>
        <fullName evidence="14">Zinc finger and BTB domain-containing protein 5</fullName>
    </recommendedName>
</protein>
<evidence type="ECO:0000256" key="11">
    <source>
        <dbReference type="ARBA" id="ARBA00023125"/>
    </source>
</evidence>
<comment type="subcellular location">
    <subcellularLocation>
        <location evidence="2">Nucleus</location>
    </subcellularLocation>
</comment>
<dbReference type="InterPro" id="IPR050457">
    <property type="entry name" value="ZnFinger_BTB_dom_contain"/>
</dbReference>
<dbReference type="PANTHER" id="PTHR46105:SF28">
    <property type="entry name" value="ZINC FINGER PROTEIN 37-LIKE"/>
    <property type="match status" value="1"/>
</dbReference>
<keyword evidence="9" id="KW-0832">Ubl conjugation</keyword>
<name>A0A4U5U5E0_COLLU</name>
<evidence type="ECO:0000256" key="9">
    <source>
        <dbReference type="ARBA" id="ARBA00022843"/>
    </source>
</evidence>
<dbReference type="Pfam" id="PF00651">
    <property type="entry name" value="BTB"/>
    <property type="match status" value="1"/>
</dbReference>
<evidence type="ECO:0000256" key="14">
    <source>
        <dbReference type="ARBA" id="ARBA00074850"/>
    </source>
</evidence>
<evidence type="ECO:0000259" key="17">
    <source>
        <dbReference type="PROSITE" id="PS50097"/>
    </source>
</evidence>
<evidence type="ECO:0000256" key="13">
    <source>
        <dbReference type="ARBA" id="ARBA00023242"/>
    </source>
</evidence>
<keyword evidence="7 15" id="KW-0863">Zinc-finger</keyword>
<feature type="compositionally biased region" description="Polar residues" evidence="16">
    <location>
        <begin position="316"/>
        <end position="326"/>
    </location>
</feature>
<dbReference type="SUPFAM" id="SSF54695">
    <property type="entry name" value="POZ domain"/>
    <property type="match status" value="1"/>
</dbReference>